<accession>A0A8J7GQU5</accession>
<dbReference type="Gene3D" id="1.25.40.10">
    <property type="entry name" value="Tetratricopeptide repeat domain"/>
    <property type="match status" value="3"/>
</dbReference>
<dbReference type="InterPro" id="IPR011990">
    <property type="entry name" value="TPR-like_helical_dom_sf"/>
</dbReference>
<organism evidence="8 9">
    <name type="scientific">Longispora fulva</name>
    <dbReference type="NCBI Taxonomy" id="619741"/>
    <lineage>
        <taxon>Bacteria</taxon>
        <taxon>Bacillati</taxon>
        <taxon>Actinomycetota</taxon>
        <taxon>Actinomycetes</taxon>
        <taxon>Micromonosporales</taxon>
        <taxon>Micromonosporaceae</taxon>
        <taxon>Longispora</taxon>
    </lineage>
</organism>
<dbReference type="GO" id="GO:0043531">
    <property type="term" value="F:ADP binding"/>
    <property type="evidence" value="ECO:0007669"/>
    <property type="project" value="InterPro"/>
</dbReference>
<dbReference type="Proteomes" id="UP000622552">
    <property type="component" value="Unassembled WGS sequence"/>
</dbReference>
<dbReference type="InterPro" id="IPR016032">
    <property type="entry name" value="Sig_transdc_resp-reg_C-effctor"/>
</dbReference>
<dbReference type="SMART" id="SM01043">
    <property type="entry name" value="BTAD"/>
    <property type="match status" value="1"/>
</dbReference>
<evidence type="ECO:0000256" key="6">
    <source>
        <dbReference type="PROSITE-ProRule" id="PRU01091"/>
    </source>
</evidence>
<dbReference type="InterPro" id="IPR036388">
    <property type="entry name" value="WH-like_DNA-bd_sf"/>
</dbReference>
<dbReference type="PROSITE" id="PS51755">
    <property type="entry name" value="OMPR_PHOB"/>
    <property type="match status" value="1"/>
</dbReference>
<keyword evidence="2" id="KW-0805">Transcription regulation</keyword>
<dbReference type="CDD" id="cd15831">
    <property type="entry name" value="BTAD"/>
    <property type="match status" value="1"/>
</dbReference>
<comment type="similarity">
    <text evidence="1">Belongs to the AfsR/DnrI/RedD regulatory family.</text>
</comment>
<reference evidence="8" key="1">
    <citation type="submission" date="2020-11" db="EMBL/GenBank/DDBJ databases">
        <title>Sequencing the genomes of 1000 actinobacteria strains.</title>
        <authorList>
            <person name="Klenk H.-P."/>
        </authorList>
    </citation>
    <scope>NUCLEOTIDE SEQUENCE</scope>
    <source>
        <strain evidence="8">DSM 45356</strain>
    </source>
</reference>
<dbReference type="InterPro" id="IPR005158">
    <property type="entry name" value="BTAD"/>
</dbReference>
<dbReference type="InterPro" id="IPR036390">
    <property type="entry name" value="WH_DNA-bd_sf"/>
</dbReference>
<dbReference type="InterPro" id="IPR019734">
    <property type="entry name" value="TPR_rpt"/>
</dbReference>
<dbReference type="SMART" id="SM00028">
    <property type="entry name" value="TPR"/>
    <property type="match status" value="6"/>
</dbReference>
<comment type="caution">
    <text evidence="8">The sequence shown here is derived from an EMBL/GenBank/DDBJ whole genome shotgun (WGS) entry which is preliminary data.</text>
</comment>
<dbReference type="PROSITE" id="PS50005">
    <property type="entry name" value="TPR"/>
    <property type="match status" value="1"/>
</dbReference>
<gene>
    <name evidence="8" type="ORF">IW245_005054</name>
</gene>
<dbReference type="Gene3D" id="1.10.10.10">
    <property type="entry name" value="Winged helix-like DNA-binding domain superfamily/Winged helix DNA-binding domain"/>
    <property type="match status" value="1"/>
</dbReference>
<dbReference type="InterPro" id="IPR027417">
    <property type="entry name" value="P-loop_NTPase"/>
</dbReference>
<keyword evidence="5" id="KW-0802">TPR repeat</keyword>
<dbReference type="SUPFAM" id="SSF48452">
    <property type="entry name" value="TPR-like"/>
    <property type="match status" value="3"/>
</dbReference>
<keyword evidence="4" id="KW-0804">Transcription</keyword>
<dbReference type="Pfam" id="PF03704">
    <property type="entry name" value="BTAD"/>
    <property type="match status" value="1"/>
</dbReference>
<dbReference type="GO" id="GO:0003677">
    <property type="term" value="F:DNA binding"/>
    <property type="evidence" value="ECO:0007669"/>
    <property type="project" value="UniProtKB-UniRule"/>
</dbReference>
<evidence type="ECO:0000259" key="7">
    <source>
        <dbReference type="PROSITE" id="PS51755"/>
    </source>
</evidence>
<dbReference type="PANTHER" id="PTHR35807:SF1">
    <property type="entry name" value="TRANSCRIPTIONAL REGULATOR REDD"/>
    <property type="match status" value="1"/>
</dbReference>
<name>A0A8J7GQU5_9ACTN</name>
<dbReference type="PRINTS" id="PR00364">
    <property type="entry name" value="DISEASERSIST"/>
</dbReference>
<sequence>MEFQVLGSVGVRIEGESLELGKRRMERCLFGLFLLNIGAPVTIDRLTFLLWGEHPPEQSRSTLQVLVSRLRAWLTAHRADEYGVRLVTRAGGYVLEGDPERVDAHRFRRLCEEGRSASDPVDRLALLRKGLALWHGPPIADVGTEYVRQAVGQALEELYLDSTELRFDAQLELGQHVDLVGELSVLVAEYPFRERFAEQLMLSLYRAGRQKDALAVYDDTRRTLAEHVGLDPRPELADLHRRILRSDPALVDPGPPRQTGPAQLPQAVPDFTGRRAQIEFLDGLLDNPGAVVISTIGGVGGVGKTALAVHWAHQVRDRFPDGQLYLNLHGFSPAPVTRPIDALARFLRALGVPAEQIPLDVEEASSMYRSQIADKRMLILLDNAHSPEQVRSLLPGGAGNLALITSRSRLGGLVARDGARRLDLEVLDGAESLALFGRILGRGRLDAEREAAADLADACGHLPLALRIAAAHLADDPTRTIADYLAQLRAGDRLTALAVDGDELSSIRATFELSYAALDPATAWAFGLLGLVPGQDFTPEAVAALTGSDVPEARRYLSRLLAAHLVEVAGADRYTLHDLLRLYAREKADPAGAQSAMGSLMEWYLCGVDAAARKLYPHNLRLPVAPSDSFAFADHVEALAWLDGERGNLVAAVVGGAESGQREAAWRIADALRGYFWIRRHTVDWLAAAQAALAAAEAEGDAKGQATAHQSLGLAFASASRHEQAIAHSTRALALSEHEEWPEYQAAALGTLGTSANELGRLADAVGYYTQALGINRRIGRETGAAINLTNRGGLNTKLGQLDDALADLLEAMPLAQAAGARFMEAAILGNLGELYHARGELDLAVECHTKCLALAREVGSEESQAEALRGLAEVHRDAGRLDQAWTDANAALELARKVGEYRAEAQSMVALGTILHRRGQFHEALARHEQARTLSRQHNIRHGEIDALTGVAETLLSLGRPDPAPAEEAVRLAREANFPLREARASAVLAAIRANGAPAPILFA</sequence>
<evidence type="ECO:0000256" key="3">
    <source>
        <dbReference type="ARBA" id="ARBA00023125"/>
    </source>
</evidence>
<dbReference type="AlphaFoldDB" id="A0A8J7GQU5"/>
<keyword evidence="3 6" id="KW-0238">DNA-binding</keyword>
<dbReference type="GO" id="GO:0000160">
    <property type="term" value="P:phosphorelay signal transduction system"/>
    <property type="evidence" value="ECO:0007669"/>
    <property type="project" value="InterPro"/>
</dbReference>
<feature type="DNA-binding region" description="OmpR/PhoB-type" evidence="6">
    <location>
        <begin position="1"/>
        <end position="97"/>
    </location>
</feature>
<dbReference type="Pfam" id="PF17874">
    <property type="entry name" value="TPR_MalT"/>
    <property type="match status" value="1"/>
</dbReference>
<evidence type="ECO:0000313" key="8">
    <source>
        <dbReference type="EMBL" id="MBG6138860.1"/>
    </source>
</evidence>
<evidence type="ECO:0000256" key="2">
    <source>
        <dbReference type="ARBA" id="ARBA00023015"/>
    </source>
</evidence>
<dbReference type="InterPro" id="IPR041617">
    <property type="entry name" value="TPR_MalT"/>
</dbReference>
<dbReference type="InterPro" id="IPR001867">
    <property type="entry name" value="OmpR/PhoB-type_DNA-bd"/>
</dbReference>
<evidence type="ECO:0000313" key="9">
    <source>
        <dbReference type="Proteomes" id="UP000622552"/>
    </source>
</evidence>
<dbReference type="InterPro" id="IPR051677">
    <property type="entry name" value="AfsR-DnrI-RedD_regulator"/>
</dbReference>
<dbReference type="SUPFAM" id="SSF46894">
    <property type="entry name" value="C-terminal effector domain of the bipartite response regulators"/>
    <property type="match status" value="1"/>
</dbReference>
<dbReference type="SMART" id="SM00862">
    <property type="entry name" value="Trans_reg_C"/>
    <property type="match status" value="1"/>
</dbReference>
<dbReference type="RefSeq" id="WP_197005570.1">
    <property type="nucleotide sequence ID" value="NZ_BONS01000009.1"/>
</dbReference>
<dbReference type="Gene3D" id="3.40.50.300">
    <property type="entry name" value="P-loop containing nucleotide triphosphate hydrolases"/>
    <property type="match status" value="1"/>
</dbReference>
<dbReference type="SUPFAM" id="SSF52540">
    <property type="entry name" value="P-loop containing nucleoside triphosphate hydrolases"/>
    <property type="match status" value="1"/>
</dbReference>
<feature type="repeat" description="TPR" evidence="5">
    <location>
        <begin position="706"/>
        <end position="739"/>
    </location>
</feature>
<keyword evidence="9" id="KW-1185">Reference proteome</keyword>
<protein>
    <submittedName>
        <fullName evidence="8">DNA-binding SARP family transcriptional activator</fullName>
    </submittedName>
</protein>
<dbReference type="PANTHER" id="PTHR35807">
    <property type="entry name" value="TRANSCRIPTIONAL REGULATOR REDD-RELATED"/>
    <property type="match status" value="1"/>
</dbReference>
<feature type="domain" description="OmpR/PhoB-type" evidence="7">
    <location>
        <begin position="1"/>
        <end position="97"/>
    </location>
</feature>
<evidence type="ECO:0000256" key="4">
    <source>
        <dbReference type="ARBA" id="ARBA00023163"/>
    </source>
</evidence>
<dbReference type="EMBL" id="JADOUF010000001">
    <property type="protein sequence ID" value="MBG6138860.1"/>
    <property type="molecule type" value="Genomic_DNA"/>
</dbReference>
<proteinExistence type="inferred from homology"/>
<evidence type="ECO:0000256" key="1">
    <source>
        <dbReference type="ARBA" id="ARBA00005820"/>
    </source>
</evidence>
<dbReference type="GO" id="GO:0006355">
    <property type="term" value="P:regulation of DNA-templated transcription"/>
    <property type="evidence" value="ECO:0007669"/>
    <property type="project" value="InterPro"/>
</dbReference>
<evidence type="ECO:0000256" key="5">
    <source>
        <dbReference type="PROSITE-ProRule" id="PRU00339"/>
    </source>
</evidence>
<dbReference type="SUPFAM" id="SSF46785">
    <property type="entry name" value="Winged helix' DNA-binding domain"/>
    <property type="match status" value="1"/>
</dbReference>